<evidence type="ECO:0000313" key="8">
    <source>
        <dbReference type="Proteomes" id="UP000028091"/>
    </source>
</evidence>
<dbReference type="EMBL" id="JOTP01000016">
    <property type="protein sequence ID" value="KEP25828.1"/>
    <property type="molecule type" value="Genomic_DNA"/>
</dbReference>
<keyword evidence="3" id="KW-0731">Sigma factor</keyword>
<evidence type="ECO:0000259" key="6">
    <source>
        <dbReference type="Pfam" id="PF08281"/>
    </source>
</evidence>
<dbReference type="InterPro" id="IPR036388">
    <property type="entry name" value="WH-like_DNA-bd_sf"/>
</dbReference>
<evidence type="ECO:0000256" key="3">
    <source>
        <dbReference type="ARBA" id="ARBA00023082"/>
    </source>
</evidence>
<name>A0A081L9A2_9BACI</name>
<reference evidence="7 8" key="1">
    <citation type="submission" date="2012-09" db="EMBL/GenBank/DDBJ databases">
        <title>Genome Sequence of Bacillus sp. DW5-4.</title>
        <authorList>
            <person name="Lai Q."/>
            <person name="Liu Y."/>
            <person name="Shao Z."/>
        </authorList>
    </citation>
    <scope>NUCLEOTIDE SEQUENCE [LARGE SCALE GENOMIC DNA]</scope>
    <source>
        <strain evidence="7 8">DW5-4</strain>
    </source>
</reference>
<dbReference type="eggNOG" id="COG1595">
    <property type="taxonomic scope" value="Bacteria"/>
</dbReference>
<comment type="similarity">
    <text evidence="1">Belongs to the sigma-70 factor family. ECF subfamily.</text>
</comment>
<dbReference type="Proteomes" id="UP000028091">
    <property type="component" value="Unassembled WGS sequence"/>
</dbReference>
<dbReference type="InterPro" id="IPR007627">
    <property type="entry name" value="RNA_pol_sigma70_r2"/>
</dbReference>
<gene>
    <name evidence="7" type="ORF">BA70_05600</name>
</gene>
<dbReference type="GO" id="GO:0003677">
    <property type="term" value="F:DNA binding"/>
    <property type="evidence" value="ECO:0007669"/>
    <property type="project" value="InterPro"/>
</dbReference>
<evidence type="ECO:0000256" key="4">
    <source>
        <dbReference type="ARBA" id="ARBA00023163"/>
    </source>
</evidence>
<dbReference type="InterPro" id="IPR013325">
    <property type="entry name" value="RNA_pol_sigma_r2"/>
</dbReference>
<dbReference type="PANTHER" id="PTHR43133:SF62">
    <property type="entry name" value="RNA POLYMERASE SIGMA FACTOR SIGZ"/>
    <property type="match status" value="1"/>
</dbReference>
<dbReference type="RefSeq" id="WP_034323105.1">
    <property type="nucleotide sequence ID" value="NZ_JAVIKA010000006.1"/>
</dbReference>
<keyword evidence="2" id="KW-0805">Transcription regulation</keyword>
<evidence type="ECO:0000256" key="2">
    <source>
        <dbReference type="ARBA" id="ARBA00023015"/>
    </source>
</evidence>
<feature type="domain" description="RNA polymerase sigma-70 region 2" evidence="5">
    <location>
        <begin position="25"/>
        <end position="92"/>
    </location>
</feature>
<dbReference type="SUPFAM" id="SSF88946">
    <property type="entry name" value="Sigma2 domain of RNA polymerase sigma factors"/>
    <property type="match status" value="1"/>
</dbReference>
<dbReference type="SUPFAM" id="SSF88659">
    <property type="entry name" value="Sigma3 and sigma4 domains of RNA polymerase sigma factors"/>
    <property type="match status" value="1"/>
</dbReference>
<comment type="caution">
    <text evidence="7">The sequence shown here is derived from an EMBL/GenBank/DDBJ whole genome shotgun (WGS) entry which is preliminary data.</text>
</comment>
<dbReference type="OrthoDB" id="9784272at2"/>
<organism evidence="7 8">
    <name type="scientific">Bacillus zhangzhouensis</name>
    <dbReference type="NCBI Taxonomy" id="1178540"/>
    <lineage>
        <taxon>Bacteria</taxon>
        <taxon>Bacillati</taxon>
        <taxon>Bacillota</taxon>
        <taxon>Bacilli</taxon>
        <taxon>Bacillales</taxon>
        <taxon>Bacillaceae</taxon>
        <taxon>Bacillus</taxon>
    </lineage>
</organism>
<dbReference type="CDD" id="cd06171">
    <property type="entry name" value="Sigma70_r4"/>
    <property type="match status" value="1"/>
</dbReference>
<dbReference type="GO" id="GO:0006352">
    <property type="term" value="P:DNA-templated transcription initiation"/>
    <property type="evidence" value="ECO:0007669"/>
    <property type="project" value="InterPro"/>
</dbReference>
<dbReference type="Pfam" id="PF04542">
    <property type="entry name" value="Sigma70_r2"/>
    <property type="match status" value="1"/>
</dbReference>
<dbReference type="Pfam" id="PF08281">
    <property type="entry name" value="Sigma70_r4_2"/>
    <property type="match status" value="1"/>
</dbReference>
<keyword evidence="4" id="KW-0804">Transcription</keyword>
<dbReference type="NCBIfam" id="TIGR02937">
    <property type="entry name" value="sigma70-ECF"/>
    <property type="match status" value="1"/>
</dbReference>
<proteinExistence type="inferred from homology"/>
<keyword evidence="8" id="KW-1185">Reference proteome</keyword>
<dbReference type="Gene3D" id="1.10.10.10">
    <property type="entry name" value="Winged helix-like DNA-binding domain superfamily/Winged helix DNA-binding domain"/>
    <property type="match status" value="1"/>
</dbReference>
<accession>A0A081L9A2</accession>
<dbReference type="InterPro" id="IPR013249">
    <property type="entry name" value="RNA_pol_sigma70_r4_t2"/>
</dbReference>
<dbReference type="GO" id="GO:0016987">
    <property type="term" value="F:sigma factor activity"/>
    <property type="evidence" value="ECO:0007669"/>
    <property type="project" value="UniProtKB-KW"/>
</dbReference>
<sequence length="188" mass="22333">MDTLKDFELYHKIKYDRHKPSLEMLYDRYERVLYSFIYKMTGNRELAEEVLQEVFIKLWRGIGEYNTDKGKFSSWLFMISRNTAIDLLRKHRNETALEDEHIEYLADHQEDVSKEVEWNEEKQIIREAVSTLSKEQQTIIEDVYFNGMTQKSIAEKLGIPIGTVKGRVRLSLKHLRTRLSRGGKEEEA</sequence>
<dbReference type="AlphaFoldDB" id="A0A081L9A2"/>
<dbReference type="InterPro" id="IPR013324">
    <property type="entry name" value="RNA_pol_sigma_r3/r4-like"/>
</dbReference>
<evidence type="ECO:0000313" key="7">
    <source>
        <dbReference type="EMBL" id="KEP25828.1"/>
    </source>
</evidence>
<evidence type="ECO:0000259" key="5">
    <source>
        <dbReference type="Pfam" id="PF04542"/>
    </source>
</evidence>
<feature type="domain" description="RNA polymerase sigma factor 70 region 4 type 2" evidence="6">
    <location>
        <begin position="123"/>
        <end position="175"/>
    </location>
</feature>
<dbReference type="InterPro" id="IPR014284">
    <property type="entry name" value="RNA_pol_sigma-70_dom"/>
</dbReference>
<protein>
    <submittedName>
        <fullName evidence="7">RNA polymerase sigma70 factor</fullName>
    </submittedName>
</protein>
<dbReference type="PANTHER" id="PTHR43133">
    <property type="entry name" value="RNA POLYMERASE ECF-TYPE SIGMA FACTO"/>
    <property type="match status" value="1"/>
</dbReference>
<evidence type="ECO:0000256" key="1">
    <source>
        <dbReference type="ARBA" id="ARBA00010641"/>
    </source>
</evidence>
<dbReference type="InterPro" id="IPR039425">
    <property type="entry name" value="RNA_pol_sigma-70-like"/>
</dbReference>
<dbReference type="Gene3D" id="1.10.1740.10">
    <property type="match status" value="1"/>
</dbReference>